<gene>
    <name evidence="2" type="ORF">EYF70_23295</name>
</gene>
<accession>A0ABX5RXP6</accession>
<evidence type="ECO:0000313" key="3">
    <source>
        <dbReference type="Proteomes" id="UP000292307"/>
    </source>
</evidence>
<evidence type="ECO:0000313" key="2">
    <source>
        <dbReference type="EMBL" id="QBI03420.1"/>
    </source>
</evidence>
<organism evidence="2 3">
    <name type="scientific">Pseudoduganella albidiflava</name>
    <dbReference type="NCBI Taxonomy" id="321983"/>
    <lineage>
        <taxon>Bacteria</taxon>
        <taxon>Pseudomonadati</taxon>
        <taxon>Pseudomonadota</taxon>
        <taxon>Betaproteobacteria</taxon>
        <taxon>Burkholderiales</taxon>
        <taxon>Oxalobacteraceae</taxon>
        <taxon>Telluria group</taxon>
        <taxon>Pseudoduganella</taxon>
    </lineage>
</organism>
<feature type="domain" description="DUF306" evidence="1">
    <location>
        <begin position="41"/>
        <end position="156"/>
    </location>
</feature>
<dbReference type="InterPro" id="IPR005184">
    <property type="entry name" value="DUF306_Meta_HslJ"/>
</dbReference>
<dbReference type="Gene3D" id="2.40.128.270">
    <property type="match status" value="1"/>
</dbReference>
<keyword evidence="3" id="KW-1185">Reference proteome</keyword>
<proteinExistence type="predicted"/>
<evidence type="ECO:0000259" key="1">
    <source>
        <dbReference type="Pfam" id="PF03724"/>
    </source>
</evidence>
<sequence>MTEGANMKTVQRRHMQYVAGTAAAVLLATGCAGVAGTGGQAQLAGSAWQLVGYQAAGTGTAEVRPARPDQYQLRFGADGRLSARVDCNQGSGTWSATPGAAGGASGSLMLGPLATTRMMCPPSPLGGRLPGDIEAMRSYRIDGGRLHLELAGGGGIYTWERVSP</sequence>
<dbReference type="Pfam" id="PF03724">
    <property type="entry name" value="META"/>
    <property type="match status" value="1"/>
</dbReference>
<dbReference type="InterPro" id="IPR038670">
    <property type="entry name" value="HslJ-like_sf"/>
</dbReference>
<reference evidence="2 3" key="1">
    <citation type="submission" date="2019-02" db="EMBL/GenBank/DDBJ databases">
        <title>Draft Genome Sequences of Six Type Strains of the Genus Massilia.</title>
        <authorList>
            <person name="Miess H."/>
            <person name="Frediansyhah A."/>
            <person name="Gross H."/>
        </authorList>
    </citation>
    <scope>NUCLEOTIDE SEQUENCE [LARGE SCALE GENOMIC DNA]</scope>
    <source>
        <strain evidence="2 3">DSM 17472</strain>
    </source>
</reference>
<dbReference type="Proteomes" id="UP000292307">
    <property type="component" value="Chromosome"/>
</dbReference>
<name>A0ABX5RXP6_9BURK</name>
<dbReference type="EMBL" id="CP036401">
    <property type="protein sequence ID" value="QBI03420.1"/>
    <property type="molecule type" value="Genomic_DNA"/>
</dbReference>
<protein>
    <submittedName>
        <fullName evidence="2">META domain-containing protein</fullName>
    </submittedName>
</protein>